<feature type="domain" description="THAP-type" evidence="6">
    <location>
        <begin position="159"/>
        <end position="242"/>
    </location>
</feature>
<evidence type="ECO:0000256" key="5">
    <source>
        <dbReference type="PROSITE-ProRule" id="PRU00309"/>
    </source>
</evidence>
<evidence type="ECO:0000313" key="8">
    <source>
        <dbReference type="Proteomes" id="UP000821853"/>
    </source>
</evidence>
<dbReference type="AlphaFoldDB" id="A0A9J6H7E5"/>
<dbReference type="SUPFAM" id="SSF57716">
    <property type="entry name" value="Glucocorticoid receptor-like (DNA-binding domain)"/>
    <property type="match status" value="1"/>
</dbReference>
<comment type="caution">
    <text evidence="7">The sequence shown here is derived from an EMBL/GenBank/DDBJ whole genome shotgun (WGS) entry which is preliminary data.</text>
</comment>
<dbReference type="Proteomes" id="UP000821853">
    <property type="component" value="Unassembled WGS sequence"/>
</dbReference>
<gene>
    <name evidence="7" type="ORF">HPB48_023205</name>
</gene>
<dbReference type="Pfam" id="PF05485">
    <property type="entry name" value="THAP"/>
    <property type="match status" value="1"/>
</dbReference>
<dbReference type="PROSITE" id="PS50950">
    <property type="entry name" value="ZF_THAP"/>
    <property type="match status" value="1"/>
</dbReference>
<dbReference type="GO" id="GO:0003677">
    <property type="term" value="F:DNA binding"/>
    <property type="evidence" value="ECO:0007669"/>
    <property type="project" value="UniProtKB-UniRule"/>
</dbReference>
<name>A0A9J6H7E5_HAELO</name>
<dbReference type="EMBL" id="JABSTR010000088">
    <property type="protein sequence ID" value="KAH9382652.1"/>
    <property type="molecule type" value="Genomic_DNA"/>
</dbReference>
<evidence type="ECO:0000256" key="4">
    <source>
        <dbReference type="ARBA" id="ARBA00023125"/>
    </source>
</evidence>
<evidence type="ECO:0000256" key="3">
    <source>
        <dbReference type="ARBA" id="ARBA00022833"/>
    </source>
</evidence>
<keyword evidence="4 5" id="KW-0238">DNA-binding</keyword>
<sequence>MRLFAVSCTGDHTLTAQKRDKPCLGTPISHITVQAQLELEAATLSRVFLQFSDILPIQSKRGGDDNRNETSVSESFIPYFRGFQFAFRRSSVSHSASALSNRMGNRVNEIGTAALHRSSRGAAELLEHTVGARVHFSNGIFALAVVSMQFSLREWVGALRLLFLLCLCENDTRRKSRQRYHFTKVLMYIELRSKWLVAICRDGRAPNDSSCCTKVCSRHIKNEDFIEGKRRRLKKCTVPSIFD</sequence>
<evidence type="ECO:0000256" key="1">
    <source>
        <dbReference type="ARBA" id="ARBA00022723"/>
    </source>
</evidence>
<accession>A0A9J6H7E5</accession>
<protein>
    <recommendedName>
        <fullName evidence="6">THAP-type domain-containing protein</fullName>
    </recommendedName>
</protein>
<evidence type="ECO:0000259" key="6">
    <source>
        <dbReference type="PROSITE" id="PS50950"/>
    </source>
</evidence>
<keyword evidence="1" id="KW-0479">Metal-binding</keyword>
<evidence type="ECO:0000313" key="7">
    <source>
        <dbReference type="EMBL" id="KAH9382652.1"/>
    </source>
</evidence>
<dbReference type="GO" id="GO:0008270">
    <property type="term" value="F:zinc ion binding"/>
    <property type="evidence" value="ECO:0007669"/>
    <property type="project" value="UniProtKB-KW"/>
</dbReference>
<keyword evidence="8" id="KW-1185">Reference proteome</keyword>
<organism evidence="7 8">
    <name type="scientific">Haemaphysalis longicornis</name>
    <name type="common">Bush tick</name>
    <dbReference type="NCBI Taxonomy" id="44386"/>
    <lineage>
        <taxon>Eukaryota</taxon>
        <taxon>Metazoa</taxon>
        <taxon>Ecdysozoa</taxon>
        <taxon>Arthropoda</taxon>
        <taxon>Chelicerata</taxon>
        <taxon>Arachnida</taxon>
        <taxon>Acari</taxon>
        <taxon>Parasitiformes</taxon>
        <taxon>Ixodida</taxon>
        <taxon>Ixodoidea</taxon>
        <taxon>Ixodidae</taxon>
        <taxon>Haemaphysalinae</taxon>
        <taxon>Haemaphysalis</taxon>
    </lineage>
</organism>
<proteinExistence type="predicted"/>
<dbReference type="InterPro" id="IPR006612">
    <property type="entry name" value="THAP_Znf"/>
</dbReference>
<keyword evidence="2 5" id="KW-0863">Zinc-finger</keyword>
<keyword evidence="3" id="KW-0862">Zinc</keyword>
<reference evidence="7 8" key="1">
    <citation type="journal article" date="2020" name="Cell">
        <title>Large-Scale Comparative Analyses of Tick Genomes Elucidate Their Genetic Diversity and Vector Capacities.</title>
        <authorList>
            <consortium name="Tick Genome and Microbiome Consortium (TIGMIC)"/>
            <person name="Jia N."/>
            <person name="Wang J."/>
            <person name="Shi W."/>
            <person name="Du L."/>
            <person name="Sun Y."/>
            <person name="Zhan W."/>
            <person name="Jiang J.F."/>
            <person name="Wang Q."/>
            <person name="Zhang B."/>
            <person name="Ji P."/>
            <person name="Bell-Sakyi L."/>
            <person name="Cui X.M."/>
            <person name="Yuan T.T."/>
            <person name="Jiang B.G."/>
            <person name="Yang W.F."/>
            <person name="Lam T.T."/>
            <person name="Chang Q.C."/>
            <person name="Ding S.J."/>
            <person name="Wang X.J."/>
            <person name="Zhu J.G."/>
            <person name="Ruan X.D."/>
            <person name="Zhao L."/>
            <person name="Wei J.T."/>
            <person name="Ye R.Z."/>
            <person name="Que T.C."/>
            <person name="Du C.H."/>
            <person name="Zhou Y.H."/>
            <person name="Cheng J.X."/>
            <person name="Dai P.F."/>
            <person name="Guo W.B."/>
            <person name="Han X.H."/>
            <person name="Huang E.J."/>
            <person name="Li L.F."/>
            <person name="Wei W."/>
            <person name="Gao Y.C."/>
            <person name="Liu J.Z."/>
            <person name="Shao H.Z."/>
            <person name="Wang X."/>
            <person name="Wang C.C."/>
            <person name="Yang T.C."/>
            <person name="Huo Q.B."/>
            <person name="Li W."/>
            <person name="Chen H.Y."/>
            <person name="Chen S.E."/>
            <person name="Zhou L.G."/>
            <person name="Ni X.B."/>
            <person name="Tian J.H."/>
            <person name="Sheng Y."/>
            <person name="Liu T."/>
            <person name="Pan Y.S."/>
            <person name="Xia L.Y."/>
            <person name="Li J."/>
            <person name="Zhao F."/>
            <person name="Cao W.C."/>
        </authorList>
    </citation>
    <scope>NUCLEOTIDE SEQUENCE [LARGE SCALE GENOMIC DNA]</scope>
    <source>
        <strain evidence="7">HaeL-2018</strain>
    </source>
</reference>
<dbReference type="OrthoDB" id="5982876at2759"/>
<evidence type="ECO:0000256" key="2">
    <source>
        <dbReference type="ARBA" id="ARBA00022771"/>
    </source>
</evidence>
<dbReference type="VEuPathDB" id="VectorBase:HLOH_061290"/>